<dbReference type="Proteomes" id="UP001159363">
    <property type="component" value="Chromosome 1"/>
</dbReference>
<dbReference type="EMBL" id="JARBHB010000001">
    <property type="protein sequence ID" value="KAJ8897898.1"/>
    <property type="molecule type" value="Genomic_DNA"/>
</dbReference>
<gene>
    <name evidence="1" type="ORF">PR048_003255</name>
</gene>
<keyword evidence="2" id="KW-1185">Reference proteome</keyword>
<evidence type="ECO:0000313" key="1">
    <source>
        <dbReference type="EMBL" id="KAJ8897898.1"/>
    </source>
</evidence>
<comment type="caution">
    <text evidence="1">The sequence shown here is derived from an EMBL/GenBank/DDBJ whole genome shotgun (WGS) entry which is preliminary data.</text>
</comment>
<protein>
    <submittedName>
        <fullName evidence="1">Uncharacterized protein</fullName>
    </submittedName>
</protein>
<proteinExistence type="predicted"/>
<name>A0ABQ9IMJ6_9NEOP</name>
<evidence type="ECO:0000313" key="2">
    <source>
        <dbReference type="Proteomes" id="UP001159363"/>
    </source>
</evidence>
<accession>A0ABQ9IMJ6</accession>
<reference evidence="1 2" key="1">
    <citation type="submission" date="2023-02" db="EMBL/GenBank/DDBJ databases">
        <title>LHISI_Scaffold_Assembly.</title>
        <authorList>
            <person name="Stuart O.P."/>
            <person name="Cleave R."/>
            <person name="Magrath M.J.L."/>
            <person name="Mikheyev A.S."/>
        </authorList>
    </citation>
    <scope>NUCLEOTIDE SEQUENCE [LARGE SCALE GENOMIC DNA]</scope>
    <source>
        <strain evidence="1">Daus_M_001</strain>
        <tissue evidence="1">Leg muscle</tissue>
    </source>
</reference>
<organism evidence="1 2">
    <name type="scientific">Dryococelus australis</name>
    <dbReference type="NCBI Taxonomy" id="614101"/>
    <lineage>
        <taxon>Eukaryota</taxon>
        <taxon>Metazoa</taxon>
        <taxon>Ecdysozoa</taxon>
        <taxon>Arthropoda</taxon>
        <taxon>Hexapoda</taxon>
        <taxon>Insecta</taxon>
        <taxon>Pterygota</taxon>
        <taxon>Neoptera</taxon>
        <taxon>Polyneoptera</taxon>
        <taxon>Phasmatodea</taxon>
        <taxon>Verophasmatodea</taxon>
        <taxon>Anareolatae</taxon>
        <taxon>Phasmatidae</taxon>
        <taxon>Eurycanthinae</taxon>
        <taxon>Dryococelus</taxon>
    </lineage>
</organism>
<sequence>MCLALQSTKERPQVRHLWEATVKSVTLHMRKVIGEQILTFENTLNFRQLCPISMDPSEFDVLTPGDFLIGAPFNGIPKQDLSHIVENTLD</sequence>